<feature type="region of interest" description="Disordered" evidence="1">
    <location>
        <begin position="1"/>
        <end position="52"/>
    </location>
</feature>
<sequence length="119" mass="13000">MDRRREKDGTADQVWDETGQQIGVGGDRQRVGGKSAGRRRRVGSSAQAPAPAFGRTKAQLMPSVADIFGPGDGQNNAAQKTKKKVDIRIGQCVNKTQDGSRLNCKMGARKLKRSEKMWT</sequence>
<evidence type="ECO:0000313" key="3">
    <source>
        <dbReference type="Proteomes" id="UP000729402"/>
    </source>
</evidence>
<evidence type="ECO:0000256" key="1">
    <source>
        <dbReference type="SAM" id="MobiDB-lite"/>
    </source>
</evidence>
<accession>A0A8J5W298</accession>
<comment type="caution">
    <text evidence="2">The sequence shown here is derived from an EMBL/GenBank/DDBJ whole genome shotgun (WGS) entry which is preliminary data.</text>
</comment>
<organism evidence="2 3">
    <name type="scientific">Zizania palustris</name>
    <name type="common">Northern wild rice</name>
    <dbReference type="NCBI Taxonomy" id="103762"/>
    <lineage>
        <taxon>Eukaryota</taxon>
        <taxon>Viridiplantae</taxon>
        <taxon>Streptophyta</taxon>
        <taxon>Embryophyta</taxon>
        <taxon>Tracheophyta</taxon>
        <taxon>Spermatophyta</taxon>
        <taxon>Magnoliopsida</taxon>
        <taxon>Liliopsida</taxon>
        <taxon>Poales</taxon>
        <taxon>Poaceae</taxon>
        <taxon>BOP clade</taxon>
        <taxon>Oryzoideae</taxon>
        <taxon>Oryzeae</taxon>
        <taxon>Zizaniinae</taxon>
        <taxon>Zizania</taxon>
    </lineage>
</organism>
<proteinExistence type="predicted"/>
<evidence type="ECO:0000313" key="2">
    <source>
        <dbReference type="EMBL" id="KAG8069949.1"/>
    </source>
</evidence>
<reference evidence="2" key="2">
    <citation type="submission" date="2021-02" db="EMBL/GenBank/DDBJ databases">
        <authorList>
            <person name="Kimball J.A."/>
            <person name="Haas M.W."/>
            <person name="Macchietto M."/>
            <person name="Kono T."/>
            <person name="Duquette J."/>
            <person name="Shao M."/>
        </authorList>
    </citation>
    <scope>NUCLEOTIDE SEQUENCE</scope>
    <source>
        <tissue evidence="2">Fresh leaf tissue</tissue>
    </source>
</reference>
<dbReference type="AlphaFoldDB" id="A0A8J5W298"/>
<gene>
    <name evidence="2" type="ORF">GUJ93_ZPchr0006g46282</name>
</gene>
<keyword evidence="3" id="KW-1185">Reference proteome</keyword>
<dbReference type="EMBL" id="JAAALK010000283">
    <property type="protein sequence ID" value="KAG8069949.1"/>
    <property type="molecule type" value="Genomic_DNA"/>
</dbReference>
<protein>
    <submittedName>
        <fullName evidence="2">Uncharacterized protein</fullName>
    </submittedName>
</protein>
<dbReference type="Proteomes" id="UP000729402">
    <property type="component" value="Unassembled WGS sequence"/>
</dbReference>
<feature type="compositionally biased region" description="Basic and acidic residues" evidence="1">
    <location>
        <begin position="1"/>
        <end position="10"/>
    </location>
</feature>
<name>A0A8J5W298_ZIZPA</name>
<reference evidence="2" key="1">
    <citation type="journal article" date="2021" name="bioRxiv">
        <title>Whole Genome Assembly and Annotation of Northern Wild Rice, Zizania palustris L., Supports a Whole Genome Duplication in the Zizania Genus.</title>
        <authorList>
            <person name="Haas M."/>
            <person name="Kono T."/>
            <person name="Macchietto M."/>
            <person name="Millas R."/>
            <person name="McGilp L."/>
            <person name="Shao M."/>
            <person name="Duquette J."/>
            <person name="Hirsch C.N."/>
            <person name="Kimball J."/>
        </authorList>
    </citation>
    <scope>NUCLEOTIDE SEQUENCE</scope>
    <source>
        <tissue evidence="2">Fresh leaf tissue</tissue>
    </source>
</reference>